<feature type="transmembrane region" description="Helical" evidence="1">
    <location>
        <begin position="87"/>
        <end position="108"/>
    </location>
</feature>
<dbReference type="EMBL" id="LR796567">
    <property type="protein sequence ID" value="CAB4152054.1"/>
    <property type="molecule type" value="Genomic_DNA"/>
</dbReference>
<sequence length="171" mass="17761">MIGYLALAAYAATVPAANWMIGNIGQCVPDGPCLIQVGFGLMAPSGVLLIGAALVLRDAVHRFLGWEWAIAAIIVGAGLSFQFSPAAIVIASVAAFVLSELADFAVYAPLQRNRLALAVMISGIVGAAVDSAVFLWLAFGSFDFIAGQIIGKLWMTALATAVIVLARKVRA</sequence>
<evidence type="ECO:0000256" key="1">
    <source>
        <dbReference type="SAM" id="Phobius"/>
    </source>
</evidence>
<feature type="transmembrane region" description="Helical" evidence="1">
    <location>
        <begin position="145"/>
        <end position="166"/>
    </location>
</feature>
<proteinExistence type="predicted"/>
<dbReference type="InterPro" id="IPR003744">
    <property type="entry name" value="YhhQ"/>
</dbReference>
<keyword evidence="1" id="KW-0812">Transmembrane</keyword>
<protein>
    <submittedName>
        <fullName evidence="2">Queuosine transporter</fullName>
    </submittedName>
</protein>
<accession>A0A6J5MYV5</accession>
<feature type="transmembrane region" description="Helical" evidence="1">
    <location>
        <begin position="115"/>
        <end position="139"/>
    </location>
</feature>
<feature type="transmembrane region" description="Helical" evidence="1">
    <location>
        <begin position="63"/>
        <end position="81"/>
    </location>
</feature>
<reference evidence="2" key="1">
    <citation type="submission" date="2020-04" db="EMBL/GenBank/DDBJ databases">
        <authorList>
            <person name="Chiriac C."/>
            <person name="Salcher M."/>
            <person name="Ghai R."/>
            <person name="Kavagutti S V."/>
        </authorList>
    </citation>
    <scope>NUCLEOTIDE SEQUENCE</scope>
</reference>
<name>A0A6J5MYV5_9CAUD</name>
<evidence type="ECO:0000313" key="2">
    <source>
        <dbReference type="EMBL" id="CAB4152054.1"/>
    </source>
</evidence>
<gene>
    <name evidence="2" type="ORF">UFOVP589_52</name>
</gene>
<dbReference type="Pfam" id="PF02592">
    <property type="entry name" value="Vut_1"/>
    <property type="match status" value="1"/>
</dbReference>
<organism evidence="2">
    <name type="scientific">uncultured Caudovirales phage</name>
    <dbReference type="NCBI Taxonomy" id="2100421"/>
    <lineage>
        <taxon>Viruses</taxon>
        <taxon>Duplodnaviria</taxon>
        <taxon>Heunggongvirae</taxon>
        <taxon>Uroviricota</taxon>
        <taxon>Caudoviricetes</taxon>
        <taxon>Peduoviridae</taxon>
        <taxon>Maltschvirus</taxon>
        <taxon>Maltschvirus maltsch</taxon>
    </lineage>
</organism>
<keyword evidence="1" id="KW-0472">Membrane</keyword>
<feature type="transmembrane region" description="Helical" evidence="1">
    <location>
        <begin position="35"/>
        <end position="56"/>
    </location>
</feature>
<keyword evidence="1" id="KW-1133">Transmembrane helix</keyword>